<evidence type="ECO:0000256" key="4">
    <source>
        <dbReference type="ARBA" id="ARBA00022692"/>
    </source>
</evidence>
<feature type="transmembrane region" description="Helical" evidence="7">
    <location>
        <begin position="311"/>
        <end position="332"/>
    </location>
</feature>
<evidence type="ECO:0000256" key="7">
    <source>
        <dbReference type="RuleBase" id="RU369079"/>
    </source>
</evidence>
<accession>A0A6B3RV01</accession>
<evidence type="ECO:0000313" key="9">
    <source>
        <dbReference type="EMBL" id="NEX48608.1"/>
    </source>
</evidence>
<evidence type="ECO:0000256" key="6">
    <source>
        <dbReference type="ARBA" id="ARBA00023136"/>
    </source>
</evidence>
<evidence type="ECO:0000256" key="3">
    <source>
        <dbReference type="ARBA" id="ARBA00022519"/>
    </source>
</evidence>
<dbReference type="PIRSF" id="PIRSF006066">
    <property type="entry name" value="HI0050"/>
    <property type="match status" value="1"/>
</dbReference>
<feature type="transmembrane region" description="Helical" evidence="7">
    <location>
        <begin position="220"/>
        <end position="240"/>
    </location>
</feature>
<feature type="transmembrane region" description="Helical" evidence="7">
    <location>
        <begin position="6"/>
        <end position="35"/>
    </location>
</feature>
<comment type="caution">
    <text evidence="7">Lacks conserved residue(s) required for the propagation of feature annotation.</text>
</comment>
<dbReference type="Proteomes" id="UP000481421">
    <property type="component" value="Unassembled WGS sequence"/>
</dbReference>
<comment type="subcellular location">
    <subcellularLocation>
        <location evidence="1 7">Cell inner membrane</location>
        <topology evidence="1 7">Multi-pass membrane protein</topology>
    </subcellularLocation>
</comment>
<keyword evidence="5 7" id="KW-1133">Transmembrane helix</keyword>
<dbReference type="GO" id="GO:0005886">
    <property type="term" value="C:plasma membrane"/>
    <property type="evidence" value="ECO:0007669"/>
    <property type="project" value="UniProtKB-SubCell"/>
</dbReference>
<sequence length="431" mass="44782">MSPSLIILIAFVGSILIGMPVAGALGMAALAALLAAGLPLEYLAQNAFSAIDSFTLIAIPMFILAGTLMERGRLTHDLVALSRSIVGDAPGGLGTVTILACSLFAAITGSGPATTAAIGSIMIPAMMRDGYSKGFAGGLTASAGGLGVVIPPSIPMIIYGITAETSITGLFVAGIIPGILLAIVLYGTSKFICKRNGFGSAKIQGNRGQEIRAALAKARWALFAPVVILGGIYTGTFTVTEASVAGALYAIFVGVAINRALTWRGFYECLLQTAKISGTVLIILSTGLVFGRLMAIHQIPQDVSAFLVENIANGTLMILLIALLLLFIGMWMETITQIVILTPLLLPVAMEAGLHPIQFGVMFVIACEVGYQTPPLGVNLFVAGEIAKARLEDVSKGALPFVIAESAVMLLVAFVPAVTLWLPSLFGYVRL</sequence>
<protein>
    <recommendedName>
        <fullName evidence="7">TRAP transporter large permease protein</fullName>
    </recommendedName>
</protein>
<evidence type="ECO:0000256" key="1">
    <source>
        <dbReference type="ARBA" id="ARBA00004429"/>
    </source>
</evidence>
<proteinExistence type="inferred from homology"/>
<keyword evidence="3 7" id="KW-0997">Cell inner membrane</keyword>
<comment type="subunit">
    <text evidence="7">The complex comprises the extracytoplasmic solute receptor protein and the two transmembrane proteins.</text>
</comment>
<feature type="transmembrane region" description="Helical" evidence="7">
    <location>
        <begin position="344"/>
        <end position="366"/>
    </location>
</feature>
<comment type="similarity">
    <text evidence="7">Belongs to the TRAP transporter large permease family.</text>
</comment>
<feature type="transmembrane region" description="Helical" evidence="7">
    <location>
        <begin position="246"/>
        <end position="267"/>
    </location>
</feature>
<evidence type="ECO:0000256" key="2">
    <source>
        <dbReference type="ARBA" id="ARBA00022475"/>
    </source>
</evidence>
<keyword evidence="2" id="KW-1003">Cell membrane</keyword>
<feature type="transmembrane region" description="Helical" evidence="7">
    <location>
        <begin position="47"/>
        <end position="69"/>
    </location>
</feature>
<evidence type="ECO:0000259" key="8">
    <source>
        <dbReference type="Pfam" id="PF06808"/>
    </source>
</evidence>
<keyword evidence="4 7" id="KW-0812">Transmembrane</keyword>
<comment type="function">
    <text evidence="7">Part of the tripartite ATP-independent periplasmic (TRAP) transport system.</text>
</comment>
<feature type="domain" description="TRAP C4-dicarboxylate transport system permease DctM subunit" evidence="8">
    <location>
        <begin position="8"/>
        <end position="417"/>
    </location>
</feature>
<reference evidence="9 10" key="1">
    <citation type="submission" date="2020-02" db="EMBL/GenBank/DDBJ databases">
        <title>Rhodobacter algicola sp. nov., isolated from microalga culture.</title>
        <authorList>
            <person name="Park C.-Y."/>
        </authorList>
    </citation>
    <scope>NUCLEOTIDE SEQUENCE [LARGE SCALE GENOMIC DNA]</scope>
    <source>
        <strain evidence="9 10">ETT8</strain>
    </source>
</reference>
<dbReference type="PANTHER" id="PTHR33362">
    <property type="entry name" value="SIALIC ACID TRAP TRANSPORTER PERMEASE PROTEIN SIAT-RELATED"/>
    <property type="match status" value="1"/>
</dbReference>
<gene>
    <name evidence="9" type="ORF">G3572_20635</name>
</gene>
<feature type="transmembrane region" description="Helical" evidence="7">
    <location>
        <begin position="135"/>
        <end position="161"/>
    </location>
</feature>
<dbReference type="InterPro" id="IPR004681">
    <property type="entry name" value="TRAP_DctM"/>
</dbReference>
<dbReference type="NCBIfam" id="TIGR00786">
    <property type="entry name" value="dctM"/>
    <property type="match status" value="1"/>
</dbReference>
<name>A0A6B3RV01_9RHOB</name>
<feature type="transmembrane region" description="Helical" evidence="7">
    <location>
        <begin position="167"/>
        <end position="186"/>
    </location>
</feature>
<organism evidence="9 10">
    <name type="scientific">Pseudotabrizicola algicola</name>
    <dbReference type="NCBI Taxonomy" id="2709381"/>
    <lineage>
        <taxon>Bacteria</taxon>
        <taxon>Pseudomonadati</taxon>
        <taxon>Pseudomonadota</taxon>
        <taxon>Alphaproteobacteria</taxon>
        <taxon>Rhodobacterales</taxon>
        <taxon>Paracoccaceae</taxon>
        <taxon>Pseudotabrizicola</taxon>
    </lineage>
</organism>
<feature type="transmembrane region" description="Helical" evidence="7">
    <location>
        <begin position="279"/>
        <end position="299"/>
    </location>
</feature>
<dbReference type="InterPro" id="IPR010656">
    <property type="entry name" value="DctM"/>
</dbReference>
<keyword evidence="10" id="KW-1185">Reference proteome</keyword>
<evidence type="ECO:0000313" key="10">
    <source>
        <dbReference type="Proteomes" id="UP000481421"/>
    </source>
</evidence>
<evidence type="ECO:0000256" key="5">
    <source>
        <dbReference type="ARBA" id="ARBA00022989"/>
    </source>
</evidence>
<keyword evidence="6 7" id="KW-0472">Membrane</keyword>
<dbReference type="EMBL" id="JAAIKE010000014">
    <property type="protein sequence ID" value="NEX48608.1"/>
    <property type="molecule type" value="Genomic_DNA"/>
</dbReference>
<dbReference type="Pfam" id="PF06808">
    <property type="entry name" value="DctM"/>
    <property type="match status" value="1"/>
</dbReference>
<dbReference type="RefSeq" id="WP_164615403.1">
    <property type="nucleotide sequence ID" value="NZ_JAAIKE010000014.1"/>
</dbReference>
<feature type="transmembrane region" description="Helical" evidence="7">
    <location>
        <begin position="407"/>
        <end position="429"/>
    </location>
</feature>
<dbReference type="GO" id="GO:0022857">
    <property type="term" value="F:transmembrane transporter activity"/>
    <property type="evidence" value="ECO:0007669"/>
    <property type="project" value="UniProtKB-UniRule"/>
</dbReference>
<keyword evidence="7" id="KW-0813">Transport</keyword>
<comment type="caution">
    <text evidence="9">The sequence shown here is derived from an EMBL/GenBank/DDBJ whole genome shotgun (WGS) entry which is preliminary data.</text>
</comment>
<dbReference type="AlphaFoldDB" id="A0A6B3RV01"/>